<evidence type="ECO:0000256" key="4">
    <source>
        <dbReference type="ARBA" id="ARBA00023027"/>
    </source>
</evidence>
<comment type="similarity">
    <text evidence="6">Belongs to the NnrD/CARKD family.</text>
</comment>
<dbReference type="SUPFAM" id="SSF53613">
    <property type="entry name" value="Ribokinase-like"/>
    <property type="match status" value="1"/>
</dbReference>
<accession>A0A3B0MPH0</accession>
<sequence length="293" mass="30105">MTARLIDPDWLPDLRKPRIAHKYSHGHALILSGGPGKGGAARLAARAALRIGAGAVTLLCPPAALAENAARLDAIMLDTCAHAAALREQLADKRVRVVLLGPALGLAQDQADLVGAALAGASECGVVLDADAITHLARDPILKAALHTGCVLTPHAGEFARLCPDIAARLDAPAQAGPAYSKLDATRDAARALGCTIVFKGPDTVIATPDGQVALHAACYDRAAPWLATAGSGDVLAGMICGLLARGYTPFDAACWGAWLHADCALAFGPGLTADDLPDMLPRVLAQLIARLE</sequence>
<organism evidence="8 9">
    <name type="scientific">Roseinatronobacter ekhonensis</name>
    <dbReference type="NCBI Taxonomy" id="254356"/>
    <lineage>
        <taxon>Bacteria</taxon>
        <taxon>Pseudomonadati</taxon>
        <taxon>Pseudomonadota</taxon>
        <taxon>Alphaproteobacteria</taxon>
        <taxon>Rhodobacterales</taxon>
        <taxon>Paracoccaceae</taxon>
        <taxon>Roseinatronobacter</taxon>
    </lineage>
</organism>
<keyword evidence="5 6" id="KW-0456">Lyase</keyword>
<proteinExistence type="inferred from homology"/>
<feature type="binding site" evidence="6">
    <location>
        <begin position="200"/>
        <end position="204"/>
    </location>
    <ligand>
        <name>AMP</name>
        <dbReference type="ChEBI" id="CHEBI:456215"/>
    </ligand>
</feature>
<evidence type="ECO:0000256" key="3">
    <source>
        <dbReference type="ARBA" id="ARBA00022857"/>
    </source>
</evidence>
<comment type="catalytic activity">
    <reaction evidence="6">
        <text>(6S)-NADHX + ADP = AMP + phosphate + NADH + H(+)</text>
        <dbReference type="Rhea" id="RHEA:32223"/>
        <dbReference type="ChEBI" id="CHEBI:15378"/>
        <dbReference type="ChEBI" id="CHEBI:43474"/>
        <dbReference type="ChEBI" id="CHEBI:57945"/>
        <dbReference type="ChEBI" id="CHEBI:64074"/>
        <dbReference type="ChEBI" id="CHEBI:456215"/>
        <dbReference type="ChEBI" id="CHEBI:456216"/>
        <dbReference type="EC" id="4.2.1.136"/>
    </reaction>
</comment>
<comment type="function">
    <text evidence="6">Catalyzes the dehydration of the S-form of NAD(P)HX at the expense of ADP, which is converted to AMP. Together with NAD(P)HX epimerase, which catalyzes the epimerization of the S- and R-forms, the enzyme allows the repair of both epimers of NAD(P)HX, a damaged form of NAD(P)H that is a result of enzymatic or heat-dependent hydration.</text>
</comment>
<keyword evidence="9" id="KW-1185">Reference proteome</keyword>
<evidence type="ECO:0000313" key="9">
    <source>
        <dbReference type="Proteomes" id="UP000272908"/>
    </source>
</evidence>
<evidence type="ECO:0000259" key="7">
    <source>
        <dbReference type="PROSITE" id="PS51383"/>
    </source>
</evidence>
<dbReference type="InterPro" id="IPR029056">
    <property type="entry name" value="Ribokinase-like"/>
</dbReference>
<keyword evidence="1 6" id="KW-0547">Nucleotide-binding</keyword>
<reference evidence="9" key="1">
    <citation type="submission" date="2018-08" db="EMBL/GenBank/DDBJ databases">
        <authorList>
            <person name="Rodrigo-Torres L."/>
            <person name="Arahal R. D."/>
            <person name="Lucena T."/>
        </authorList>
    </citation>
    <scope>NUCLEOTIDE SEQUENCE [LARGE SCALE GENOMIC DNA]</scope>
    <source>
        <strain evidence="9">CECT 7235</strain>
    </source>
</reference>
<feature type="binding site" evidence="6">
    <location>
        <position position="233"/>
    </location>
    <ligand>
        <name>AMP</name>
        <dbReference type="ChEBI" id="CHEBI:456215"/>
    </ligand>
</feature>
<dbReference type="GO" id="GO:0052856">
    <property type="term" value="F:NAD(P)HX epimerase activity"/>
    <property type="evidence" value="ECO:0007669"/>
    <property type="project" value="TreeGrafter"/>
</dbReference>
<dbReference type="AlphaFoldDB" id="A0A3B0MPH0"/>
<feature type="binding site" evidence="6">
    <location>
        <position position="155"/>
    </location>
    <ligand>
        <name>(6S)-NADPHX</name>
        <dbReference type="ChEBI" id="CHEBI:64076"/>
    </ligand>
</feature>
<dbReference type="GO" id="GO:0005524">
    <property type="term" value="F:ATP binding"/>
    <property type="evidence" value="ECO:0007669"/>
    <property type="project" value="UniProtKB-KW"/>
</dbReference>
<dbReference type="GO" id="GO:0110051">
    <property type="term" value="P:metabolite repair"/>
    <property type="evidence" value="ECO:0007669"/>
    <property type="project" value="TreeGrafter"/>
</dbReference>
<dbReference type="PANTHER" id="PTHR12592">
    <property type="entry name" value="ATP-DEPENDENT (S)-NAD(P)H-HYDRATE DEHYDRATASE FAMILY MEMBER"/>
    <property type="match status" value="1"/>
</dbReference>
<name>A0A3B0MPH0_9RHOB</name>
<dbReference type="InterPro" id="IPR017953">
    <property type="entry name" value="Carbohydrate_kinase_pred_CS"/>
</dbReference>
<comment type="subunit">
    <text evidence="6">Homotetramer.</text>
</comment>
<keyword evidence="3 6" id="KW-0521">NADP</keyword>
<protein>
    <recommendedName>
        <fullName evidence="6">ADP-dependent (S)-NAD(P)H-hydrate dehydratase</fullName>
        <ecNumber evidence="6">4.2.1.136</ecNumber>
    </recommendedName>
    <alternativeName>
        <fullName evidence="6">ADP-dependent NAD(P)HX dehydratase</fullName>
    </alternativeName>
</protein>
<dbReference type="RefSeq" id="WP_306418858.1">
    <property type="nucleotide sequence ID" value="NZ_UIHC01000009.1"/>
</dbReference>
<dbReference type="GO" id="GO:0046496">
    <property type="term" value="P:nicotinamide nucleotide metabolic process"/>
    <property type="evidence" value="ECO:0007669"/>
    <property type="project" value="UniProtKB-UniRule"/>
</dbReference>
<evidence type="ECO:0000256" key="5">
    <source>
        <dbReference type="ARBA" id="ARBA00023239"/>
    </source>
</evidence>
<dbReference type="CDD" id="cd01171">
    <property type="entry name" value="YXKO-related"/>
    <property type="match status" value="1"/>
</dbReference>
<keyword evidence="4 6" id="KW-0520">NAD</keyword>
<dbReference type="InterPro" id="IPR000631">
    <property type="entry name" value="CARKD"/>
</dbReference>
<feature type="binding site" evidence="6">
    <location>
        <position position="40"/>
    </location>
    <ligand>
        <name>(6S)-NADPHX</name>
        <dbReference type="ChEBI" id="CHEBI:64076"/>
    </ligand>
</feature>
<dbReference type="EC" id="4.2.1.136" evidence="6"/>
<dbReference type="GO" id="GO:0052855">
    <property type="term" value="F:ADP-dependent NAD(P)H-hydrate dehydratase activity"/>
    <property type="evidence" value="ECO:0007669"/>
    <property type="project" value="UniProtKB-UniRule"/>
</dbReference>
<dbReference type="EMBL" id="UIHC01000009">
    <property type="protein sequence ID" value="SUZ31529.1"/>
    <property type="molecule type" value="Genomic_DNA"/>
</dbReference>
<dbReference type="PROSITE" id="PS01050">
    <property type="entry name" value="YJEF_C_2"/>
    <property type="match status" value="1"/>
</dbReference>
<evidence type="ECO:0000313" key="8">
    <source>
        <dbReference type="EMBL" id="SUZ31529.1"/>
    </source>
</evidence>
<evidence type="ECO:0000256" key="1">
    <source>
        <dbReference type="ARBA" id="ARBA00022741"/>
    </source>
</evidence>
<comment type="catalytic activity">
    <reaction evidence="6">
        <text>(6S)-NADPHX + ADP = AMP + phosphate + NADPH + H(+)</text>
        <dbReference type="Rhea" id="RHEA:32235"/>
        <dbReference type="ChEBI" id="CHEBI:15378"/>
        <dbReference type="ChEBI" id="CHEBI:43474"/>
        <dbReference type="ChEBI" id="CHEBI:57783"/>
        <dbReference type="ChEBI" id="CHEBI:64076"/>
        <dbReference type="ChEBI" id="CHEBI:456215"/>
        <dbReference type="ChEBI" id="CHEBI:456216"/>
        <dbReference type="EC" id="4.2.1.136"/>
    </reaction>
</comment>
<dbReference type="PROSITE" id="PS51383">
    <property type="entry name" value="YJEF_C_3"/>
    <property type="match status" value="1"/>
</dbReference>
<dbReference type="Proteomes" id="UP000272908">
    <property type="component" value="Unassembled WGS sequence"/>
</dbReference>
<comment type="cofactor">
    <cofactor evidence="6">
        <name>Mg(2+)</name>
        <dbReference type="ChEBI" id="CHEBI:18420"/>
    </cofactor>
</comment>
<evidence type="ECO:0000256" key="2">
    <source>
        <dbReference type="ARBA" id="ARBA00022840"/>
    </source>
</evidence>
<comment type="caution">
    <text evidence="6">Lacks conserved residue(s) required for the propagation of feature annotation.</text>
</comment>
<keyword evidence="2 6" id="KW-0067">ATP-binding</keyword>
<gene>
    <name evidence="8" type="primary">nnr_2</name>
    <name evidence="6" type="synonym">nnrD</name>
    <name evidence="8" type="ORF">ROE7235_01275</name>
</gene>
<feature type="domain" description="YjeF C-terminal" evidence="7">
    <location>
        <begin position="5"/>
        <end position="288"/>
    </location>
</feature>
<dbReference type="Pfam" id="PF01256">
    <property type="entry name" value="Carb_kinase"/>
    <property type="match status" value="1"/>
</dbReference>
<evidence type="ECO:0000256" key="6">
    <source>
        <dbReference type="HAMAP-Rule" id="MF_01965"/>
    </source>
</evidence>
<dbReference type="HAMAP" id="MF_01965">
    <property type="entry name" value="NADHX_dehydratase"/>
    <property type="match status" value="1"/>
</dbReference>
<dbReference type="NCBIfam" id="TIGR00196">
    <property type="entry name" value="yjeF_cterm"/>
    <property type="match status" value="1"/>
</dbReference>
<dbReference type="PANTHER" id="PTHR12592:SF0">
    <property type="entry name" value="ATP-DEPENDENT (S)-NAD(P)H-HYDRATE DEHYDRATASE"/>
    <property type="match status" value="1"/>
</dbReference>
<dbReference type="Gene3D" id="3.40.1190.20">
    <property type="match status" value="1"/>
</dbReference>
<feature type="binding site" evidence="6">
    <location>
        <position position="234"/>
    </location>
    <ligand>
        <name>(6S)-NADPHX</name>
        <dbReference type="ChEBI" id="CHEBI:64076"/>
    </ligand>
</feature>